<dbReference type="Pfam" id="PF22680">
    <property type="entry name" value="Glyco_hydro_123_N_2"/>
    <property type="match status" value="1"/>
</dbReference>
<dbReference type="InterPro" id="IPR053850">
    <property type="entry name" value="Glyco_hydro_123_N_2"/>
</dbReference>
<dbReference type="OrthoDB" id="177619at2"/>
<dbReference type="RefSeq" id="WP_119359473.1">
    <property type="nucleotide sequence ID" value="NZ_QWKZ01000017.1"/>
</dbReference>
<feature type="domain" description="Glycoside hydrolase 123 catalytic" evidence="2">
    <location>
        <begin position="350"/>
        <end position="480"/>
    </location>
</feature>
<dbReference type="Proteomes" id="UP000265800">
    <property type="component" value="Unassembled WGS sequence"/>
</dbReference>
<comment type="caution">
    <text evidence="4">The sequence shown here is derived from an EMBL/GenBank/DDBJ whole genome shotgun (WGS) entry which is preliminary data.</text>
</comment>
<keyword evidence="5" id="KW-1185">Reference proteome</keyword>
<evidence type="ECO:0000256" key="1">
    <source>
        <dbReference type="SAM" id="SignalP"/>
    </source>
</evidence>
<feature type="signal peptide" evidence="1">
    <location>
        <begin position="1"/>
        <end position="23"/>
    </location>
</feature>
<organism evidence="4 5">
    <name type="scientific">Meiothermus luteus</name>
    <dbReference type="NCBI Taxonomy" id="2026184"/>
    <lineage>
        <taxon>Bacteria</taxon>
        <taxon>Thermotogati</taxon>
        <taxon>Deinococcota</taxon>
        <taxon>Deinococci</taxon>
        <taxon>Thermales</taxon>
        <taxon>Thermaceae</taxon>
        <taxon>Meiothermus</taxon>
    </lineage>
</organism>
<dbReference type="Pfam" id="PF13320">
    <property type="entry name" value="GH123_cat"/>
    <property type="match status" value="1"/>
</dbReference>
<evidence type="ECO:0000259" key="2">
    <source>
        <dbReference type="Pfam" id="PF13320"/>
    </source>
</evidence>
<keyword evidence="1" id="KW-0732">Signal</keyword>
<proteinExistence type="predicted"/>
<name>A0A399ETD9_9DEIN</name>
<evidence type="ECO:0000313" key="4">
    <source>
        <dbReference type="EMBL" id="RIH87927.1"/>
    </source>
</evidence>
<reference evidence="4 5" key="1">
    <citation type="submission" date="2018-08" db="EMBL/GenBank/DDBJ databases">
        <title>Meiothermus luteus KCTC 52599 genome sequencing project.</title>
        <authorList>
            <person name="Da Costa M.S."/>
            <person name="Albuquerque L."/>
            <person name="Raposo P."/>
            <person name="Froufe H.J.C."/>
            <person name="Barroso C.S."/>
            <person name="Egas C."/>
        </authorList>
    </citation>
    <scope>NUCLEOTIDE SEQUENCE [LARGE SCALE GENOMIC DNA]</scope>
    <source>
        <strain evidence="4 5">KCTC 52599</strain>
    </source>
</reference>
<gene>
    <name evidence="4" type="ORF">Mlute_00801</name>
</gene>
<feature type="chain" id="PRO_5017293511" evidence="1">
    <location>
        <begin position="24"/>
        <end position="525"/>
    </location>
</feature>
<dbReference type="EMBL" id="QWKZ01000017">
    <property type="protein sequence ID" value="RIH87927.1"/>
    <property type="molecule type" value="Genomic_DNA"/>
</dbReference>
<feature type="domain" description="Glycoside hydrolase 123 N-terminal" evidence="3">
    <location>
        <begin position="53"/>
        <end position="178"/>
    </location>
</feature>
<accession>A0A399ETD9</accession>
<evidence type="ECO:0000313" key="5">
    <source>
        <dbReference type="Proteomes" id="UP000265800"/>
    </source>
</evidence>
<sequence length="525" mass="59010">MSRRFWPLLLLAGLLAGCPAPRAAIDPQGPIQAWATDSLERVRLEDPPRPLEPLTLYAARGEVESFQVVLSGPRGIKSAWLEVSPLRGPGGAVIGPENLTLYRQHYVEVREPSPSLDDQNRSQGAGWYPDALIPFEAPGGRYRAVPVDVSPKQNQPFWVDIAVPRGVPAGTYEGSYRVLSENGSLEGRIRLIVWNFELPLRPSLYSFVPLWRTKTKAARLELLKHRLMPGRVEPQEAIEFAREYGLNSIDLGFWSGANAHTCRAKPAPPVAELAAAKAARQVGVPIYNFTFDELDVCPQNLLPEIRAWTANLRAAGVLHLSTLSPRPELLDDGSGRPLVDIFAINAEMYEEARENGLWEAARSKGSSFWYYTALLNPKTPYAPQWLLDYSPLNWRISTGFLAYNLGFSGILGWAADHYDPDRGQDPWTDVRYFNAGRVYNGDGLWFYPGHVVGWPDRVVPSIRAKWLRDGVEDYEYLRLLRERGLSLRLDGLEQAMARSMRDWQKDPATLEAVRRRMGEVLSQGR</sequence>
<dbReference type="AlphaFoldDB" id="A0A399ETD9"/>
<protein>
    <submittedName>
        <fullName evidence="4">Uncharacterized protein</fullName>
    </submittedName>
</protein>
<dbReference type="PROSITE" id="PS51257">
    <property type="entry name" value="PROKAR_LIPOPROTEIN"/>
    <property type="match status" value="1"/>
</dbReference>
<dbReference type="InterPro" id="IPR025150">
    <property type="entry name" value="GH123_cat"/>
</dbReference>
<evidence type="ECO:0000259" key="3">
    <source>
        <dbReference type="Pfam" id="PF22680"/>
    </source>
</evidence>